<sequence length="92" mass="10491">MIIYALFTPTPGDGKRKAGPFFNADGTQTEHLRGPASRISSQKFCFFFPFPQRSKSQRSSLSEFTTSPKLDRIQESNFLELLDMSFHVSLIR</sequence>
<dbReference type="AlphaFoldDB" id="A0AAE0ZV97"/>
<accession>A0AAE0ZV97</accession>
<dbReference type="EMBL" id="JAWDGP010003233">
    <property type="protein sequence ID" value="KAK3776289.1"/>
    <property type="molecule type" value="Genomic_DNA"/>
</dbReference>
<protein>
    <submittedName>
        <fullName evidence="1">Uncharacterized protein</fullName>
    </submittedName>
</protein>
<evidence type="ECO:0000313" key="2">
    <source>
        <dbReference type="Proteomes" id="UP001283361"/>
    </source>
</evidence>
<dbReference type="Proteomes" id="UP001283361">
    <property type="component" value="Unassembled WGS sequence"/>
</dbReference>
<proteinExistence type="predicted"/>
<gene>
    <name evidence="1" type="ORF">RRG08_039878</name>
</gene>
<organism evidence="1 2">
    <name type="scientific">Elysia crispata</name>
    <name type="common">lettuce slug</name>
    <dbReference type="NCBI Taxonomy" id="231223"/>
    <lineage>
        <taxon>Eukaryota</taxon>
        <taxon>Metazoa</taxon>
        <taxon>Spiralia</taxon>
        <taxon>Lophotrochozoa</taxon>
        <taxon>Mollusca</taxon>
        <taxon>Gastropoda</taxon>
        <taxon>Heterobranchia</taxon>
        <taxon>Euthyneura</taxon>
        <taxon>Panpulmonata</taxon>
        <taxon>Sacoglossa</taxon>
        <taxon>Placobranchoidea</taxon>
        <taxon>Plakobranchidae</taxon>
        <taxon>Elysia</taxon>
    </lineage>
</organism>
<evidence type="ECO:0000313" key="1">
    <source>
        <dbReference type="EMBL" id="KAK3776289.1"/>
    </source>
</evidence>
<name>A0AAE0ZV97_9GAST</name>
<comment type="caution">
    <text evidence="1">The sequence shown here is derived from an EMBL/GenBank/DDBJ whole genome shotgun (WGS) entry which is preliminary data.</text>
</comment>
<keyword evidence="2" id="KW-1185">Reference proteome</keyword>
<reference evidence="1" key="1">
    <citation type="journal article" date="2023" name="G3 (Bethesda)">
        <title>A reference genome for the long-term kleptoplast-retaining sea slug Elysia crispata morphotype clarki.</title>
        <authorList>
            <person name="Eastman K.E."/>
            <person name="Pendleton A.L."/>
            <person name="Shaikh M.A."/>
            <person name="Suttiyut T."/>
            <person name="Ogas R."/>
            <person name="Tomko P."/>
            <person name="Gavelis G."/>
            <person name="Widhalm J.R."/>
            <person name="Wisecaver J.H."/>
        </authorList>
    </citation>
    <scope>NUCLEOTIDE SEQUENCE</scope>
    <source>
        <strain evidence="1">ECLA1</strain>
    </source>
</reference>